<dbReference type="Gene3D" id="3.20.20.370">
    <property type="entry name" value="Glycoside hydrolase/deacetylase"/>
    <property type="match status" value="1"/>
</dbReference>
<dbReference type="PROSITE" id="PS51677">
    <property type="entry name" value="NODB"/>
    <property type="match status" value="1"/>
</dbReference>
<dbReference type="Pfam" id="PF01522">
    <property type="entry name" value="Polysacc_deac_1"/>
    <property type="match status" value="1"/>
</dbReference>
<dbReference type="RefSeq" id="WP_188694763.1">
    <property type="nucleotide sequence ID" value="NZ_BMIR01000012.1"/>
</dbReference>
<dbReference type="GO" id="GO:0016810">
    <property type="term" value="F:hydrolase activity, acting on carbon-nitrogen (but not peptide) bonds"/>
    <property type="evidence" value="ECO:0007669"/>
    <property type="project" value="InterPro"/>
</dbReference>
<name>A0A8J3DW43_9BACL</name>
<dbReference type="PANTHER" id="PTHR10587:SF80">
    <property type="entry name" value="CHITOOLIGOSACCHARIDE DEACETYLASE"/>
    <property type="match status" value="1"/>
</dbReference>
<dbReference type="InterPro" id="IPR002509">
    <property type="entry name" value="NODB_dom"/>
</dbReference>
<comment type="caution">
    <text evidence="2">The sequence shown here is derived from an EMBL/GenBank/DDBJ whole genome shotgun (WGS) entry which is preliminary data.</text>
</comment>
<evidence type="ECO:0000313" key="2">
    <source>
        <dbReference type="EMBL" id="GGE46143.1"/>
    </source>
</evidence>
<feature type="domain" description="NodB homology" evidence="1">
    <location>
        <begin position="132"/>
        <end position="308"/>
    </location>
</feature>
<dbReference type="AlphaFoldDB" id="A0A8J3DW43"/>
<keyword evidence="3" id="KW-1185">Reference proteome</keyword>
<dbReference type="GO" id="GO:0005975">
    <property type="term" value="P:carbohydrate metabolic process"/>
    <property type="evidence" value="ECO:0007669"/>
    <property type="project" value="InterPro"/>
</dbReference>
<gene>
    <name evidence="2" type="primary">ylxY</name>
    <name evidence="2" type="ORF">GCM10011391_26180</name>
</gene>
<dbReference type="SUPFAM" id="SSF88713">
    <property type="entry name" value="Glycoside hydrolase/deacetylase"/>
    <property type="match status" value="1"/>
</dbReference>
<reference evidence="2" key="2">
    <citation type="submission" date="2020-09" db="EMBL/GenBank/DDBJ databases">
        <authorList>
            <person name="Sun Q."/>
            <person name="Zhou Y."/>
        </authorList>
    </citation>
    <scope>NUCLEOTIDE SEQUENCE</scope>
    <source>
        <strain evidence="2">CGMCC 1.15371</strain>
    </source>
</reference>
<dbReference type="PANTHER" id="PTHR10587">
    <property type="entry name" value="GLYCOSYL TRANSFERASE-RELATED"/>
    <property type="match status" value="1"/>
</dbReference>
<protein>
    <recommendedName>
        <fullName evidence="1">NodB homology domain-containing protein</fullName>
    </recommendedName>
</protein>
<reference evidence="2" key="1">
    <citation type="journal article" date="2014" name="Int. J. Syst. Evol. Microbiol.">
        <title>Complete genome sequence of Corynebacterium casei LMG S-19264T (=DSM 44701T), isolated from a smear-ripened cheese.</title>
        <authorList>
            <consortium name="US DOE Joint Genome Institute (JGI-PGF)"/>
            <person name="Walter F."/>
            <person name="Albersmeier A."/>
            <person name="Kalinowski J."/>
            <person name="Ruckert C."/>
        </authorList>
    </citation>
    <scope>NUCLEOTIDE SEQUENCE</scope>
    <source>
        <strain evidence="2">CGMCC 1.15371</strain>
    </source>
</reference>
<dbReference type="GO" id="GO:0016020">
    <property type="term" value="C:membrane"/>
    <property type="evidence" value="ECO:0007669"/>
    <property type="project" value="TreeGrafter"/>
</dbReference>
<dbReference type="Proteomes" id="UP000628775">
    <property type="component" value="Unassembled WGS sequence"/>
</dbReference>
<organism evidence="2 3">
    <name type="scientific">Pullulanibacillus camelliae</name>
    <dbReference type="NCBI Taxonomy" id="1707096"/>
    <lineage>
        <taxon>Bacteria</taxon>
        <taxon>Bacillati</taxon>
        <taxon>Bacillota</taxon>
        <taxon>Bacilli</taxon>
        <taxon>Bacillales</taxon>
        <taxon>Sporolactobacillaceae</taxon>
        <taxon>Pullulanibacillus</taxon>
    </lineage>
</organism>
<dbReference type="EMBL" id="BMIR01000012">
    <property type="protein sequence ID" value="GGE46143.1"/>
    <property type="molecule type" value="Genomic_DNA"/>
</dbReference>
<dbReference type="InterPro" id="IPR011330">
    <property type="entry name" value="Glyco_hydro/deAcase_b/a-brl"/>
</dbReference>
<evidence type="ECO:0000313" key="3">
    <source>
        <dbReference type="Proteomes" id="UP000628775"/>
    </source>
</evidence>
<dbReference type="InterPro" id="IPR050248">
    <property type="entry name" value="Polysacc_deacetylase_ArnD"/>
</dbReference>
<evidence type="ECO:0000259" key="1">
    <source>
        <dbReference type="PROSITE" id="PS51677"/>
    </source>
</evidence>
<accession>A0A8J3DW43</accession>
<proteinExistence type="predicted"/>
<sequence length="321" mass="35878">MRKRGLQYSLFAVLFVLTFSAFPSYKAFYQSQFIPSDREIQPVQAMASPLYQKIKSYAAKHNIKPINARTDSVWKAIPGYNGLQVNVKASYEKLKSSGHFNSQKLIYEETAPRVHLEDIQPAPIYKGNPEKPMVALVFDVASGGEYIPKILEILNQAELSSTFFLDAEWVKAHSNLALMISDENHEIGNFGMEQKDLTELSNTQATKQLENANKIIEALLNVKPRWLTPPMGHYDEQVLAVSHALHMITALWTFDGGALSQETPSSITRQVSEKVEAGSIIRLTPSQSEVEALPTIIETIKNKGYQLGTLSALTDEGRVHE</sequence>